<dbReference type="OrthoDB" id="307967at2759"/>
<reference evidence="1 2" key="1">
    <citation type="journal article" date="2006" name="Nature">
        <title>Global trends of whole-genome duplications revealed by the ciliate Paramecium tetraurelia.</title>
        <authorList>
            <consortium name="Genoscope"/>
            <person name="Aury J.-M."/>
            <person name="Jaillon O."/>
            <person name="Duret L."/>
            <person name="Noel B."/>
            <person name="Jubin C."/>
            <person name="Porcel B.M."/>
            <person name="Segurens B."/>
            <person name="Daubin V."/>
            <person name="Anthouard V."/>
            <person name="Aiach N."/>
            <person name="Arnaiz O."/>
            <person name="Billaut A."/>
            <person name="Beisson J."/>
            <person name="Blanc I."/>
            <person name="Bouhouche K."/>
            <person name="Camara F."/>
            <person name="Duharcourt S."/>
            <person name="Guigo R."/>
            <person name="Gogendeau D."/>
            <person name="Katinka M."/>
            <person name="Keller A.-M."/>
            <person name="Kissmehl R."/>
            <person name="Klotz C."/>
            <person name="Koll F."/>
            <person name="Le Moue A."/>
            <person name="Lepere C."/>
            <person name="Malinsky S."/>
            <person name="Nowacki M."/>
            <person name="Nowak J.K."/>
            <person name="Plattner H."/>
            <person name="Poulain J."/>
            <person name="Ruiz F."/>
            <person name="Serrano V."/>
            <person name="Zagulski M."/>
            <person name="Dessen P."/>
            <person name="Betermier M."/>
            <person name="Weissenbach J."/>
            <person name="Scarpelli C."/>
            <person name="Schachter V."/>
            <person name="Sperling L."/>
            <person name="Meyer E."/>
            <person name="Cohen J."/>
            <person name="Wincker P."/>
        </authorList>
    </citation>
    <scope>NUCLEOTIDE SEQUENCE [LARGE SCALE GENOMIC DNA]</scope>
    <source>
        <strain evidence="1 2">Stock d4-2</strain>
    </source>
</reference>
<dbReference type="GeneID" id="5017622"/>
<dbReference type="RefSeq" id="XP_001431838.1">
    <property type="nucleotide sequence ID" value="XM_001431801.1"/>
</dbReference>
<dbReference type="KEGG" id="ptm:GSPATT00033916001"/>
<gene>
    <name evidence="1" type="ORF">GSPATT00033916001</name>
</gene>
<evidence type="ECO:0000313" key="2">
    <source>
        <dbReference type="Proteomes" id="UP000000600"/>
    </source>
</evidence>
<name>A0C0X3_PARTE</name>
<keyword evidence="2" id="KW-1185">Reference proteome</keyword>
<dbReference type="InParanoid" id="A0C0X3"/>
<proteinExistence type="predicted"/>
<dbReference type="EMBL" id="CT868031">
    <property type="protein sequence ID" value="CAK64440.1"/>
    <property type="molecule type" value="Genomic_DNA"/>
</dbReference>
<protein>
    <submittedName>
        <fullName evidence="1">Uncharacterized protein</fullName>
    </submittedName>
</protein>
<dbReference type="AlphaFoldDB" id="A0C0X3"/>
<dbReference type="Proteomes" id="UP000000600">
    <property type="component" value="Unassembled WGS sequence"/>
</dbReference>
<accession>A0C0X3</accession>
<organism evidence="1 2">
    <name type="scientific">Paramecium tetraurelia</name>
    <dbReference type="NCBI Taxonomy" id="5888"/>
    <lineage>
        <taxon>Eukaryota</taxon>
        <taxon>Sar</taxon>
        <taxon>Alveolata</taxon>
        <taxon>Ciliophora</taxon>
        <taxon>Intramacronucleata</taxon>
        <taxon>Oligohymenophorea</taxon>
        <taxon>Peniculida</taxon>
        <taxon>Parameciidae</taxon>
        <taxon>Paramecium</taxon>
    </lineage>
</organism>
<dbReference type="HOGENOM" id="CLU_1829075_0_0_1"/>
<sequence length="141" mass="16925">MFINSSRLDQTQYSQLNQTRIKIEEIKQKVDYAKDEKLKEQVKKILDEKLKEYGLVKNKIIITEITIPDNYFQEKKNVYNKGCLNQQFLLITQVGKKNLRDYQTLTNFNLKFDRITIQLFIIFNNYILTFNIIKDIVYSID</sequence>
<evidence type="ECO:0000313" key="1">
    <source>
        <dbReference type="EMBL" id="CAK64440.1"/>
    </source>
</evidence>